<gene>
    <name evidence="1" type="ORF">CBW57_05450</name>
</gene>
<organism evidence="1 2">
    <name type="scientific">Yersinia intermedia</name>
    <dbReference type="NCBI Taxonomy" id="631"/>
    <lineage>
        <taxon>Bacteria</taxon>
        <taxon>Pseudomonadati</taxon>
        <taxon>Pseudomonadota</taxon>
        <taxon>Gammaproteobacteria</taxon>
        <taxon>Enterobacterales</taxon>
        <taxon>Yersiniaceae</taxon>
        <taxon>Yersinia</taxon>
    </lineage>
</organism>
<proteinExistence type="predicted"/>
<accession>A0A209A7N7</accession>
<dbReference type="EMBL" id="NHOI01000006">
    <property type="protein sequence ID" value="OVZ88769.1"/>
    <property type="molecule type" value="Genomic_DNA"/>
</dbReference>
<protein>
    <submittedName>
        <fullName evidence="1">Uncharacterized protein</fullName>
    </submittedName>
</protein>
<dbReference type="Proteomes" id="UP000196440">
    <property type="component" value="Unassembled WGS sequence"/>
</dbReference>
<comment type="caution">
    <text evidence="1">The sequence shown here is derived from an EMBL/GenBank/DDBJ whole genome shotgun (WGS) entry which is preliminary data.</text>
</comment>
<dbReference type="InterPro" id="IPR045441">
    <property type="entry name" value="DUF6506"/>
</dbReference>
<name>A0A209A7N7_YERIN</name>
<dbReference type="AlphaFoldDB" id="A0A209A7N7"/>
<reference evidence="1 2" key="1">
    <citation type="submission" date="2017-05" db="EMBL/GenBank/DDBJ databases">
        <title>Whole genome sequencing of Yersinia kristensenii.</title>
        <authorList>
            <person name="Campioni F."/>
        </authorList>
    </citation>
    <scope>NUCLEOTIDE SEQUENCE [LARGE SCALE GENOMIC DNA]</scope>
    <source>
        <strain evidence="1 2">CFSAN060536</strain>
    </source>
</reference>
<dbReference type="RefSeq" id="WP_087815508.1">
    <property type="nucleotide sequence ID" value="NZ_CBCPKE010000014.1"/>
</dbReference>
<evidence type="ECO:0000313" key="2">
    <source>
        <dbReference type="Proteomes" id="UP000196440"/>
    </source>
</evidence>
<dbReference type="Pfam" id="PF20116">
    <property type="entry name" value="DUF6506"/>
    <property type="match status" value="1"/>
</dbReference>
<evidence type="ECO:0000313" key="1">
    <source>
        <dbReference type="EMBL" id="OVZ88769.1"/>
    </source>
</evidence>
<sequence>MSDIFKAAFIFVAPNAAPELHNSWVKTPQVQVKIIAVSNYQQAGDLLDVLYDEGIRAVELCAGFGHQGVAHMVAMAKGRVEVGVVRFDTHPGLGNVSGDSLFM</sequence>